<dbReference type="InterPro" id="IPR013123">
    <property type="entry name" value="SpoU_subst-bd"/>
</dbReference>
<dbReference type="GeneID" id="22572255"/>
<dbReference type="InterPro" id="IPR029026">
    <property type="entry name" value="tRNA_m1G_MTases_N"/>
</dbReference>
<evidence type="ECO:0000259" key="8">
    <source>
        <dbReference type="Pfam" id="PF00588"/>
    </source>
</evidence>
<dbReference type="Pfam" id="PF00588">
    <property type="entry name" value="SpoU_methylase"/>
    <property type="match status" value="1"/>
</dbReference>
<name>A0A088RI85_LEIPA</name>
<proteinExistence type="predicted"/>
<dbReference type="GO" id="GO:0003723">
    <property type="term" value="F:RNA binding"/>
    <property type="evidence" value="ECO:0007669"/>
    <property type="project" value="InterPro"/>
</dbReference>
<dbReference type="VEuPathDB" id="TriTrypDB:LPAL13_060010600"/>
<dbReference type="SUPFAM" id="SSF75217">
    <property type="entry name" value="alpha/beta knot"/>
    <property type="match status" value="1"/>
</dbReference>
<dbReference type="EMBL" id="CP009375">
    <property type="protein sequence ID" value="AIN95608.1"/>
    <property type="molecule type" value="Genomic_DNA"/>
</dbReference>
<feature type="compositionally biased region" description="Low complexity" evidence="7">
    <location>
        <begin position="75"/>
        <end position="86"/>
    </location>
</feature>
<feature type="region of interest" description="Disordered" evidence="7">
    <location>
        <begin position="71"/>
        <end position="91"/>
    </location>
</feature>
<dbReference type="PANTHER" id="PTHR46103">
    <property type="entry name" value="RRNA METHYLTRANSFERASE 1, MITOCHONDRIAL"/>
    <property type="match status" value="1"/>
</dbReference>
<dbReference type="InterPro" id="IPR029028">
    <property type="entry name" value="Alpha/beta_knot_MTases"/>
</dbReference>
<dbReference type="InterPro" id="IPR047182">
    <property type="entry name" value="MRM1"/>
</dbReference>
<keyword evidence="5" id="KW-0496">Mitochondrion</keyword>
<dbReference type="PANTHER" id="PTHR46103:SF1">
    <property type="entry name" value="RRNA METHYLTRANSFERASE 1, MITOCHONDRIAL"/>
    <property type="match status" value="1"/>
</dbReference>
<keyword evidence="2 10" id="KW-0489">Methyltransferase</keyword>
<dbReference type="Proteomes" id="UP000063063">
    <property type="component" value="Chromosome 6"/>
</dbReference>
<keyword evidence="3" id="KW-0808">Transferase</keyword>
<accession>A0A088RI85</accession>
<dbReference type="GO" id="GO:0016435">
    <property type="term" value="F:rRNA (guanine) methyltransferase activity"/>
    <property type="evidence" value="ECO:0007669"/>
    <property type="project" value="TreeGrafter"/>
</dbReference>
<evidence type="ECO:0000256" key="5">
    <source>
        <dbReference type="ARBA" id="ARBA00023128"/>
    </source>
</evidence>
<evidence type="ECO:0000256" key="6">
    <source>
        <dbReference type="ARBA" id="ARBA00034881"/>
    </source>
</evidence>
<feature type="compositionally biased region" description="Low complexity" evidence="7">
    <location>
        <begin position="379"/>
        <end position="397"/>
    </location>
</feature>
<feature type="domain" description="RNA 2-O ribose methyltransferase substrate binding" evidence="9">
    <location>
        <begin position="182"/>
        <end position="222"/>
    </location>
</feature>
<evidence type="ECO:0000259" key="9">
    <source>
        <dbReference type="Pfam" id="PF08032"/>
    </source>
</evidence>
<dbReference type="OrthoDB" id="270651at2759"/>
<evidence type="ECO:0000256" key="4">
    <source>
        <dbReference type="ARBA" id="ARBA00022946"/>
    </source>
</evidence>
<gene>
    <name evidence="10" type="ORF">LPMP_060490</name>
</gene>
<dbReference type="InterPro" id="IPR001537">
    <property type="entry name" value="SpoU_MeTrfase"/>
</dbReference>
<evidence type="ECO:0000313" key="10">
    <source>
        <dbReference type="EMBL" id="AIN95608.1"/>
    </source>
</evidence>
<evidence type="ECO:0000313" key="11">
    <source>
        <dbReference type="Proteomes" id="UP000063063"/>
    </source>
</evidence>
<feature type="region of interest" description="Disordered" evidence="7">
    <location>
        <begin position="126"/>
        <end position="166"/>
    </location>
</feature>
<evidence type="ECO:0000256" key="1">
    <source>
        <dbReference type="ARBA" id="ARBA00004173"/>
    </source>
</evidence>
<feature type="region of interest" description="Disordered" evidence="7">
    <location>
        <begin position="378"/>
        <end position="402"/>
    </location>
</feature>
<evidence type="ECO:0000256" key="3">
    <source>
        <dbReference type="ARBA" id="ARBA00022679"/>
    </source>
</evidence>
<dbReference type="RefSeq" id="XP_010703930.1">
    <property type="nucleotide sequence ID" value="XM_010705628.1"/>
</dbReference>
<comment type="subcellular location">
    <subcellularLocation>
        <location evidence="1">Mitochondrion</location>
    </subcellularLocation>
</comment>
<dbReference type="Gene3D" id="3.40.1280.10">
    <property type="match status" value="1"/>
</dbReference>
<dbReference type="AlphaFoldDB" id="A0A088RI85"/>
<dbReference type="Pfam" id="PF08032">
    <property type="entry name" value="SpoU_sub_bind"/>
    <property type="match status" value="1"/>
</dbReference>
<feature type="domain" description="tRNA/rRNA methyltransferase SpoU type" evidence="8">
    <location>
        <begin position="270"/>
        <end position="339"/>
    </location>
</feature>
<keyword evidence="4" id="KW-0809">Transit peptide</keyword>
<organism evidence="10 11">
    <name type="scientific">Leishmania panamensis</name>
    <dbReference type="NCBI Taxonomy" id="5679"/>
    <lineage>
        <taxon>Eukaryota</taxon>
        <taxon>Discoba</taxon>
        <taxon>Euglenozoa</taxon>
        <taxon>Kinetoplastea</taxon>
        <taxon>Metakinetoplastina</taxon>
        <taxon>Trypanosomatida</taxon>
        <taxon>Trypanosomatidae</taxon>
        <taxon>Leishmaniinae</taxon>
        <taxon>Leishmania</taxon>
        <taxon>Leishmania guyanensis species complex</taxon>
    </lineage>
</organism>
<reference evidence="10 11" key="1">
    <citation type="journal article" date="2015" name="Sci. Rep.">
        <title>The genome of Leishmania panamensis: insights into genomics of the L. (Viannia) subgenus.</title>
        <authorList>
            <person name="Llanes A."/>
            <person name="Restrepo C.M."/>
            <person name="Vecchio G.D."/>
            <person name="Anguizola F.J."/>
            <person name="Lleonart R."/>
        </authorList>
    </citation>
    <scope>NUCLEOTIDE SEQUENCE [LARGE SCALE GENOMIC DNA]</scope>
    <source>
        <strain evidence="10 11">MHOM/PA/94/PSC-1</strain>
    </source>
</reference>
<dbReference type="VEuPathDB" id="TriTrypDB:LPMP_060490"/>
<evidence type="ECO:0000256" key="2">
    <source>
        <dbReference type="ARBA" id="ARBA00022603"/>
    </source>
</evidence>
<feature type="compositionally biased region" description="Basic and acidic residues" evidence="7">
    <location>
        <begin position="155"/>
        <end position="164"/>
    </location>
</feature>
<dbReference type="KEGG" id="lpan:LPMP_060490"/>
<keyword evidence="11" id="KW-1185">Reference proteome</keyword>
<dbReference type="eggNOG" id="KOG0838">
    <property type="taxonomic scope" value="Eukaryota"/>
</dbReference>
<sequence length="585" mass="62375">MTVRTSAAVLRCTRPLLVYNRSGGYRWSPIPKSPPPHYDRLYGVHSVLNTLRVAAQRRQQQNINPHREAADTLGSTSAAEATPSAALHDVHQSSTVAVPAPPLHPHRAHLACLYVRDFSMEEGGGRAVKLGDDNADDDAGDDGVSSTNPSSLPDKPSHRPERERRACRKKVIPPRYTAVRCITTLAKSLKVPVRFVPRAELVQLCGERRNQNIVLEASSYKPQPIRHLGEIWGAEGGASTTTGVASTTTAVESSAPGVRSLEGAAGLVTVLFLERIIDPTNVGGILRTAFFFGVDHVVLSRQCATCTAAVSRTSTGFLEHLCVYRASTSSAAFLRTSQEVWALRGSSSASVTAVSGLEIIASAVVSYPMAQRRGASEGAPVLPSAASSDSAPSEVSVENGNDNTRACAQQPHPCLPAVRVLLLGNEDAGLPPDLLQWCTHVAHVRSPRHARLRHTRTSTQGGWHREGPEAWDADVEVEVTDTQLSTTSCDSAAVASTASAEGFDKHQHNLRRLARLRGKEVSLNVNTATAALLSALCGVERPLGNGGSQVGLVDVQPLCSPWTPLPPLCPSPLTSHQSNSRVAPL</sequence>
<evidence type="ECO:0000256" key="7">
    <source>
        <dbReference type="SAM" id="MobiDB-lite"/>
    </source>
</evidence>
<protein>
    <recommendedName>
        <fullName evidence="6">rRNA methyltransferase 1, mitochondrial</fullName>
    </recommendedName>
</protein>